<organism evidence="7 8">
    <name type="scientific">Xanthobacter tagetidis</name>
    <dbReference type="NCBI Taxonomy" id="60216"/>
    <lineage>
        <taxon>Bacteria</taxon>
        <taxon>Pseudomonadati</taxon>
        <taxon>Pseudomonadota</taxon>
        <taxon>Alphaproteobacteria</taxon>
        <taxon>Hyphomicrobiales</taxon>
        <taxon>Xanthobacteraceae</taxon>
        <taxon>Xanthobacter</taxon>
    </lineage>
</organism>
<name>A0A3L7A0F1_9HYPH</name>
<dbReference type="EMBL" id="RCTF01000022">
    <property type="protein sequence ID" value="RLP73554.1"/>
    <property type="molecule type" value="Genomic_DNA"/>
</dbReference>
<dbReference type="PANTHER" id="PTHR38776:SF1">
    <property type="entry name" value="MLTA-INTERACTING PROTEIN-RELATED"/>
    <property type="match status" value="1"/>
</dbReference>
<dbReference type="RefSeq" id="WP_121625133.1">
    <property type="nucleotide sequence ID" value="NZ_JACIIW010000008.1"/>
</dbReference>
<dbReference type="AlphaFoldDB" id="A0A3L7A0F1"/>
<sequence>MVALPRLRSVLLAAALTAGAGGAAGAADMFSPPPATPVAPSVNEDWYLTIGVSGSAEPSYPGADNYSFRPGLIFSVRKASQLNVFRSIDDNPSLAFFDTGNFRVGAVGRIDWGRNASDSSRLTGLGDVGASVEAGGFAEWYVTDWLRTRAELRYGVGGFEAVRGLLGADVIVPYGQWRFAIGPRLTYGGAGYMETFFGVTPQQAAVATFLGNPMPAYKAGAGFDLVGATAQLTYNFRNGFETGAFASYGRLLGDAASSPLTSDANQFMAGVSVSYTFNIGKSWW</sequence>
<gene>
    <name evidence="7" type="ORF">D9R14_20035</name>
</gene>
<dbReference type="InterPro" id="IPR010583">
    <property type="entry name" value="MipA"/>
</dbReference>
<dbReference type="Pfam" id="PF06629">
    <property type="entry name" value="MipA"/>
    <property type="match status" value="1"/>
</dbReference>
<evidence type="ECO:0000256" key="3">
    <source>
        <dbReference type="ARBA" id="ARBA00022729"/>
    </source>
</evidence>
<feature type="signal peptide" evidence="6">
    <location>
        <begin position="1"/>
        <end position="26"/>
    </location>
</feature>
<accession>A0A3L7A0F1</accession>
<evidence type="ECO:0000256" key="1">
    <source>
        <dbReference type="ARBA" id="ARBA00004442"/>
    </source>
</evidence>
<comment type="similarity">
    <text evidence="2">Belongs to the MipA/OmpV family.</text>
</comment>
<evidence type="ECO:0000256" key="4">
    <source>
        <dbReference type="ARBA" id="ARBA00023136"/>
    </source>
</evidence>
<evidence type="ECO:0000256" key="2">
    <source>
        <dbReference type="ARBA" id="ARBA00005722"/>
    </source>
</evidence>
<keyword evidence="8" id="KW-1185">Reference proteome</keyword>
<evidence type="ECO:0000313" key="8">
    <source>
        <dbReference type="Proteomes" id="UP000269692"/>
    </source>
</evidence>
<keyword evidence="5" id="KW-0998">Cell outer membrane</keyword>
<reference evidence="7 8" key="1">
    <citation type="submission" date="2018-10" db="EMBL/GenBank/DDBJ databases">
        <title>Xanthobacter tagetidis genome sequencing and assembly.</title>
        <authorList>
            <person name="Maclea K.S."/>
            <person name="Goen A.E."/>
            <person name="Fatima S.A."/>
        </authorList>
    </citation>
    <scope>NUCLEOTIDE SEQUENCE [LARGE SCALE GENOMIC DNA]</scope>
    <source>
        <strain evidence="7 8">ATCC 700314</strain>
    </source>
</reference>
<dbReference type="Proteomes" id="UP000269692">
    <property type="component" value="Unassembled WGS sequence"/>
</dbReference>
<evidence type="ECO:0000256" key="6">
    <source>
        <dbReference type="SAM" id="SignalP"/>
    </source>
</evidence>
<protein>
    <submittedName>
        <fullName evidence="7">MipA/OmpV family protein</fullName>
    </submittedName>
</protein>
<evidence type="ECO:0000256" key="5">
    <source>
        <dbReference type="ARBA" id="ARBA00023237"/>
    </source>
</evidence>
<keyword evidence="3 6" id="KW-0732">Signal</keyword>
<keyword evidence="4" id="KW-0472">Membrane</keyword>
<dbReference type="OrthoDB" id="5462484at2"/>
<dbReference type="GO" id="GO:0009279">
    <property type="term" value="C:cell outer membrane"/>
    <property type="evidence" value="ECO:0007669"/>
    <property type="project" value="UniProtKB-SubCell"/>
</dbReference>
<comment type="subcellular location">
    <subcellularLocation>
        <location evidence="1">Cell outer membrane</location>
    </subcellularLocation>
</comment>
<dbReference type="PANTHER" id="PTHR38776">
    <property type="entry name" value="MLTA-INTERACTING PROTEIN-RELATED"/>
    <property type="match status" value="1"/>
</dbReference>
<feature type="chain" id="PRO_5018103138" evidence="6">
    <location>
        <begin position="27"/>
        <end position="284"/>
    </location>
</feature>
<proteinExistence type="inferred from homology"/>
<evidence type="ECO:0000313" key="7">
    <source>
        <dbReference type="EMBL" id="RLP73554.1"/>
    </source>
</evidence>
<comment type="caution">
    <text evidence="7">The sequence shown here is derived from an EMBL/GenBank/DDBJ whole genome shotgun (WGS) entry which is preliminary data.</text>
</comment>